<protein>
    <submittedName>
        <fullName evidence="2">Uncharacterized protein</fullName>
    </submittedName>
</protein>
<proteinExistence type="predicted"/>
<organism evidence="2 3">
    <name type="scientific">Rhypophila decipiens</name>
    <dbReference type="NCBI Taxonomy" id="261697"/>
    <lineage>
        <taxon>Eukaryota</taxon>
        <taxon>Fungi</taxon>
        <taxon>Dikarya</taxon>
        <taxon>Ascomycota</taxon>
        <taxon>Pezizomycotina</taxon>
        <taxon>Sordariomycetes</taxon>
        <taxon>Sordariomycetidae</taxon>
        <taxon>Sordariales</taxon>
        <taxon>Naviculisporaceae</taxon>
        <taxon>Rhypophila</taxon>
    </lineage>
</organism>
<reference evidence="2" key="2">
    <citation type="submission" date="2023-05" db="EMBL/GenBank/DDBJ databases">
        <authorList>
            <consortium name="Lawrence Berkeley National Laboratory"/>
            <person name="Steindorff A."/>
            <person name="Hensen N."/>
            <person name="Bonometti L."/>
            <person name="Westerberg I."/>
            <person name="Brannstrom I.O."/>
            <person name="Guillou S."/>
            <person name="Cros-Aarteil S."/>
            <person name="Calhoun S."/>
            <person name="Haridas S."/>
            <person name="Kuo A."/>
            <person name="Mondo S."/>
            <person name="Pangilinan J."/>
            <person name="Riley R."/>
            <person name="Labutti K."/>
            <person name="Andreopoulos B."/>
            <person name="Lipzen A."/>
            <person name="Chen C."/>
            <person name="Yanf M."/>
            <person name="Daum C."/>
            <person name="Ng V."/>
            <person name="Clum A."/>
            <person name="Ohm R."/>
            <person name="Martin F."/>
            <person name="Silar P."/>
            <person name="Natvig D."/>
            <person name="Lalanne C."/>
            <person name="Gautier V."/>
            <person name="Ament-Velasquez S.L."/>
            <person name="Kruys A."/>
            <person name="Hutchinson M.I."/>
            <person name="Powell A.J."/>
            <person name="Barry K."/>
            <person name="Miller A.N."/>
            <person name="Grigoriev I.V."/>
            <person name="Debuchy R."/>
            <person name="Gladieux P."/>
            <person name="Thoren M.H."/>
            <person name="Johannesson H."/>
        </authorList>
    </citation>
    <scope>NUCLEOTIDE SEQUENCE</scope>
    <source>
        <strain evidence="2">PSN293</strain>
    </source>
</reference>
<name>A0AAN6Y555_9PEZI</name>
<accession>A0AAN6Y555</accession>
<dbReference type="Proteomes" id="UP001301769">
    <property type="component" value="Unassembled WGS sequence"/>
</dbReference>
<dbReference type="AlphaFoldDB" id="A0AAN6Y555"/>
<keyword evidence="3" id="KW-1185">Reference proteome</keyword>
<dbReference type="EMBL" id="MU858119">
    <property type="protein sequence ID" value="KAK4212854.1"/>
    <property type="molecule type" value="Genomic_DNA"/>
</dbReference>
<gene>
    <name evidence="2" type="ORF">QBC37DRAFT_424101</name>
</gene>
<feature type="region of interest" description="Disordered" evidence="1">
    <location>
        <begin position="207"/>
        <end position="251"/>
    </location>
</feature>
<evidence type="ECO:0000313" key="3">
    <source>
        <dbReference type="Proteomes" id="UP001301769"/>
    </source>
</evidence>
<evidence type="ECO:0000313" key="2">
    <source>
        <dbReference type="EMBL" id="KAK4212854.1"/>
    </source>
</evidence>
<reference evidence="2" key="1">
    <citation type="journal article" date="2023" name="Mol. Phylogenet. Evol.">
        <title>Genome-scale phylogeny and comparative genomics of the fungal order Sordariales.</title>
        <authorList>
            <person name="Hensen N."/>
            <person name="Bonometti L."/>
            <person name="Westerberg I."/>
            <person name="Brannstrom I.O."/>
            <person name="Guillou S."/>
            <person name="Cros-Aarteil S."/>
            <person name="Calhoun S."/>
            <person name="Haridas S."/>
            <person name="Kuo A."/>
            <person name="Mondo S."/>
            <person name="Pangilinan J."/>
            <person name="Riley R."/>
            <person name="LaButti K."/>
            <person name="Andreopoulos B."/>
            <person name="Lipzen A."/>
            <person name="Chen C."/>
            <person name="Yan M."/>
            <person name="Daum C."/>
            <person name="Ng V."/>
            <person name="Clum A."/>
            <person name="Steindorff A."/>
            <person name="Ohm R.A."/>
            <person name="Martin F."/>
            <person name="Silar P."/>
            <person name="Natvig D.O."/>
            <person name="Lalanne C."/>
            <person name="Gautier V."/>
            <person name="Ament-Velasquez S.L."/>
            <person name="Kruys A."/>
            <person name="Hutchinson M.I."/>
            <person name="Powell A.J."/>
            <person name="Barry K."/>
            <person name="Miller A.N."/>
            <person name="Grigoriev I.V."/>
            <person name="Debuchy R."/>
            <person name="Gladieux P."/>
            <person name="Hiltunen Thoren M."/>
            <person name="Johannesson H."/>
        </authorList>
    </citation>
    <scope>NUCLEOTIDE SEQUENCE</scope>
    <source>
        <strain evidence="2">PSN293</strain>
    </source>
</reference>
<comment type="caution">
    <text evidence="2">The sequence shown here is derived from an EMBL/GenBank/DDBJ whole genome shotgun (WGS) entry which is preliminary data.</text>
</comment>
<sequence>MATTISIPRFLLPQRGLIWRRIPASHTTPGPVLIRFASSSTSKTSAKAAKKPLVLEKPERFNPPSHGARLPKKGGIPKHYGGTLSEAEFAKQQAAHYPGMMAPEGTFEHKFWHKPWIHTVIALSALGALAFWTFAENFKAHSPYYESCPSWSDLFYHPITSTRKLIEIVQLNSAYEAAIVAEKRQRKIDDVAKRLAYRRAHGLPDEVGLWPDHPWAKNEPGNPMKKPGDDNSPVAAADPTEDGGSPAGTAR</sequence>
<evidence type="ECO:0000256" key="1">
    <source>
        <dbReference type="SAM" id="MobiDB-lite"/>
    </source>
</evidence>